<dbReference type="OrthoDB" id="7877136at2"/>
<accession>A0A1N6ETP9</accession>
<keyword evidence="3" id="KW-1185">Reference proteome</keyword>
<name>A0A1N6ETP9_9RHOB</name>
<gene>
    <name evidence="2" type="ORF">SAMN05444002_1091</name>
</gene>
<evidence type="ECO:0000313" key="2">
    <source>
        <dbReference type="EMBL" id="SIN86377.1"/>
    </source>
</evidence>
<evidence type="ECO:0000313" key="3">
    <source>
        <dbReference type="Proteomes" id="UP000184932"/>
    </source>
</evidence>
<evidence type="ECO:0000256" key="1">
    <source>
        <dbReference type="SAM" id="SignalP"/>
    </source>
</evidence>
<keyword evidence="1" id="KW-0732">Signal</keyword>
<dbReference type="AlphaFoldDB" id="A0A1N6ETP9"/>
<feature type="signal peptide" evidence="1">
    <location>
        <begin position="1"/>
        <end position="22"/>
    </location>
</feature>
<organism evidence="2 3">
    <name type="scientific">Vannielia litorea</name>
    <dbReference type="NCBI Taxonomy" id="1217970"/>
    <lineage>
        <taxon>Bacteria</taxon>
        <taxon>Pseudomonadati</taxon>
        <taxon>Pseudomonadota</taxon>
        <taxon>Alphaproteobacteria</taxon>
        <taxon>Rhodobacterales</taxon>
        <taxon>Paracoccaceae</taxon>
        <taxon>Vannielia</taxon>
    </lineage>
</organism>
<proteinExistence type="predicted"/>
<dbReference type="RefSeq" id="WP_074255199.1">
    <property type="nucleotide sequence ID" value="NZ_FSRL01000001.1"/>
</dbReference>
<reference evidence="3" key="1">
    <citation type="submission" date="2016-11" db="EMBL/GenBank/DDBJ databases">
        <authorList>
            <person name="Varghese N."/>
            <person name="Submissions S."/>
        </authorList>
    </citation>
    <scope>NUCLEOTIDE SEQUENCE [LARGE SCALE GENOMIC DNA]</scope>
    <source>
        <strain evidence="3">DSM 29440</strain>
    </source>
</reference>
<protein>
    <submittedName>
        <fullName evidence="2">Uncharacterized protein</fullName>
    </submittedName>
</protein>
<sequence length="184" mass="18621">MTFAKTSILALAAFAITAPAFADTASLARSVGVEPGVYSVDQLIQLKGLDDGDNAARQFILDNPEGNGADVSSKSVIGSGTDKLAASVGVEPGVYSTAQLIELKSLDDGDNAARQFILDNPAAGGGDVASRSDIGTSGGNDTLAASVGVEPGLYSTAQLIELASLEDGDLARRAFILENPAFGS</sequence>
<dbReference type="EMBL" id="FSRL01000001">
    <property type="protein sequence ID" value="SIN86377.1"/>
    <property type="molecule type" value="Genomic_DNA"/>
</dbReference>
<feature type="chain" id="PRO_5012568427" evidence="1">
    <location>
        <begin position="23"/>
        <end position="184"/>
    </location>
</feature>
<dbReference type="Proteomes" id="UP000184932">
    <property type="component" value="Unassembled WGS sequence"/>
</dbReference>